<evidence type="ECO:0000256" key="4">
    <source>
        <dbReference type="ARBA" id="ARBA00047846"/>
    </source>
</evidence>
<comment type="caution">
    <text evidence="6">The sequence shown here is derived from an EMBL/GenBank/DDBJ whole genome shotgun (WGS) entry which is preliminary data.</text>
</comment>
<dbReference type="Pfam" id="PF03099">
    <property type="entry name" value="BPL_LplA_LipB"/>
    <property type="match status" value="1"/>
</dbReference>
<dbReference type="Gene3D" id="3.30.930.10">
    <property type="entry name" value="Bira Bifunctional Protein, Domain 2"/>
    <property type="match status" value="1"/>
</dbReference>
<proteinExistence type="predicted"/>
<comment type="catalytic activity">
    <reaction evidence="4">
        <text>biotin + L-lysyl-[protein] + ATP = N(6)-biotinyl-L-lysyl-[protein] + AMP + diphosphate + H(+)</text>
        <dbReference type="Rhea" id="RHEA:11756"/>
        <dbReference type="Rhea" id="RHEA-COMP:9752"/>
        <dbReference type="Rhea" id="RHEA-COMP:10505"/>
        <dbReference type="ChEBI" id="CHEBI:15378"/>
        <dbReference type="ChEBI" id="CHEBI:29969"/>
        <dbReference type="ChEBI" id="CHEBI:30616"/>
        <dbReference type="ChEBI" id="CHEBI:33019"/>
        <dbReference type="ChEBI" id="CHEBI:57586"/>
        <dbReference type="ChEBI" id="CHEBI:83144"/>
        <dbReference type="ChEBI" id="CHEBI:456215"/>
        <dbReference type="EC" id="6.3.4.15"/>
    </reaction>
</comment>
<evidence type="ECO:0000256" key="1">
    <source>
        <dbReference type="ARBA" id="ARBA00022598"/>
    </source>
</evidence>
<dbReference type="InterPro" id="IPR004408">
    <property type="entry name" value="Biotin_CoA_COase_ligase"/>
</dbReference>
<dbReference type="Pfam" id="PF02237">
    <property type="entry name" value="BPL_C"/>
    <property type="match status" value="1"/>
</dbReference>
<evidence type="ECO:0000313" key="6">
    <source>
        <dbReference type="EMBL" id="MCK8782818.1"/>
    </source>
</evidence>
<dbReference type="InterPro" id="IPR004143">
    <property type="entry name" value="BPL_LPL_catalytic"/>
</dbReference>
<dbReference type="EMBL" id="JALPRX010000001">
    <property type="protein sequence ID" value="MCK8782818.1"/>
    <property type="molecule type" value="Genomic_DNA"/>
</dbReference>
<dbReference type="GO" id="GO:0005737">
    <property type="term" value="C:cytoplasm"/>
    <property type="evidence" value="ECO:0007669"/>
    <property type="project" value="TreeGrafter"/>
</dbReference>
<reference evidence="6" key="1">
    <citation type="submission" date="2022-04" db="EMBL/GenBank/DDBJ databases">
        <title>Roseomonas acroporae sp. nov., isolated from coral Acropora digitifera.</title>
        <authorList>
            <person name="Sun H."/>
        </authorList>
    </citation>
    <scope>NUCLEOTIDE SEQUENCE</scope>
    <source>
        <strain evidence="6">NAR14</strain>
    </source>
</reference>
<organism evidence="6 7">
    <name type="scientific">Roseomonas acroporae</name>
    <dbReference type="NCBI Taxonomy" id="2937791"/>
    <lineage>
        <taxon>Bacteria</taxon>
        <taxon>Pseudomonadati</taxon>
        <taxon>Pseudomonadota</taxon>
        <taxon>Alphaproteobacteria</taxon>
        <taxon>Acetobacterales</taxon>
        <taxon>Roseomonadaceae</taxon>
        <taxon>Roseomonas</taxon>
    </lineage>
</organism>
<evidence type="ECO:0000259" key="5">
    <source>
        <dbReference type="PROSITE" id="PS51733"/>
    </source>
</evidence>
<keyword evidence="1 6" id="KW-0436">Ligase</keyword>
<dbReference type="GO" id="GO:0004077">
    <property type="term" value="F:biotin--[biotin carboxyl-carrier protein] ligase activity"/>
    <property type="evidence" value="ECO:0007669"/>
    <property type="project" value="UniProtKB-EC"/>
</dbReference>
<evidence type="ECO:0000256" key="2">
    <source>
        <dbReference type="ARBA" id="ARBA00023267"/>
    </source>
</evidence>
<dbReference type="NCBIfam" id="TIGR00121">
    <property type="entry name" value="birA_ligase"/>
    <property type="match status" value="1"/>
</dbReference>
<dbReference type="Proteomes" id="UP001139516">
    <property type="component" value="Unassembled WGS sequence"/>
</dbReference>
<evidence type="ECO:0000256" key="3">
    <source>
        <dbReference type="ARBA" id="ARBA00024227"/>
    </source>
</evidence>
<keyword evidence="2" id="KW-0092">Biotin</keyword>
<dbReference type="InterPro" id="IPR003142">
    <property type="entry name" value="BPL_C"/>
</dbReference>
<dbReference type="CDD" id="cd16442">
    <property type="entry name" value="BPL"/>
    <property type="match status" value="1"/>
</dbReference>
<dbReference type="RefSeq" id="WP_248664938.1">
    <property type="nucleotide sequence ID" value="NZ_JALPRX010000001.1"/>
</dbReference>
<feature type="domain" description="BPL/LPL catalytic" evidence="5">
    <location>
        <begin position="13"/>
        <end position="195"/>
    </location>
</feature>
<sequence>MTAAPSSPGATPLRPPPDWRLELHDSLPSTADLIAARAAGGEAEGLAVLARRQTAGRGRQGRSWVGIEGNLFLSVLLRPETMLREAPQWSLLAGVALVDAVLPLLPDPSRLRLKWPNDLLLGGAKLAGILVESSAGPEGRLAWLNLGFGVNLADAPPLPDRPVTSLAAAGIAPPAPEAFAPRLLAMLDRWRRVPAAEGFAPVRAAWLRHGPPLGSAISVRQADGIRSGHFAGLDGDGRLLLEASGRLLALSAGEVAAGEIAAPGG</sequence>
<dbReference type="InterPro" id="IPR045864">
    <property type="entry name" value="aa-tRNA-synth_II/BPL/LPL"/>
</dbReference>
<dbReference type="PANTHER" id="PTHR12835">
    <property type="entry name" value="BIOTIN PROTEIN LIGASE"/>
    <property type="match status" value="1"/>
</dbReference>
<dbReference type="PANTHER" id="PTHR12835:SF5">
    <property type="entry name" value="BIOTIN--PROTEIN LIGASE"/>
    <property type="match status" value="1"/>
</dbReference>
<gene>
    <name evidence="6" type="ORF">M0638_00300</name>
</gene>
<dbReference type="SUPFAM" id="SSF55681">
    <property type="entry name" value="Class II aaRS and biotin synthetases"/>
    <property type="match status" value="1"/>
</dbReference>
<dbReference type="PROSITE" id="PS51733">
    <property type="entry name" value="BPL_LPL_CATALYTIC"/>
    <property type="match status" value="1"/>
</dbReference>
<evidence type="ECO:0000313" key="7">
    <source>
        <dbReference type="Proteomes" id="UP001139516"/>
    </source>
</evidence>
<name>A0A9X2BRQ2_9PROT</name>
<dbReference type="EC" id="6.3.4.15" evidence="3"/>
<accession>A0A9X2BRQ2</accession>
<dbReference type="AlphaFoldDB" id="A0A9X2BRQ2"/>
<protein>
    <recommendedName>
        <fullName evidence="3">biotin--[biotin carboxyl-carrier protein] ligase</fullName>
        <ecNumber evidence="3">6.3.4.15</ecNumber>
    </recommendedName>
</protein>
<keyword evidence="7" id="KW-1185">Reference proteome</keyword>